<evidence type="ECO:0000256" key="7">
    <source>
        <dbReference type="SAM" id="Phobius"/>
    </source>
</evidence>
<dbReference type="InterPro" id="IPR036259">
    <property type="entry name" value="MFS_trans_sf"/>
</dbReference>
<comment type="similarity">
    <text evidence="2">Belongs to the major facilitator superfamily. Sugar transporter (TC 2.A.1.1) family.</text>
</comment>
<name>A0A1H0CPJ9_9HYPH</name>
<feature type="transmembrane region" description="Helical" evidence="7">
    <location>
        <begin position="321"/>
        <end position="340"/>
    </location>
</feature>
<evidence type="ECO:0000313" key="10">
    <source>
        <dbReference type="Proteomes" id="UP000198704"/>
    </source>
</evidence>
<feature type="transmembrane region" description="Helical" evidence="7">
    <location>
        <begin position="435"/>
        <end position="456"/>
    </location>
</feature>
<dbReference type="Proteomes" id="UP000198704">
    <property type="component" value="Unassembled WGS sequence"/>
</dbReference>
<evidence type="ECO:0000256" key="3">
    <source>
        <dbReference type="ARBA" id="ARBA00022448"/>
    </source>
</evidence>
<dbReference type="PROSITE" id="PS50850">
    <property type="entry name" value="MFS"/>
    <property type="match status" value="1"/>
</dbReference>
<feature type="transmembrane region" description="Helical" evidence="7">
    <location>
        <begin position="371"/>
        <end position="390"/>
    </location>
</feature>
<feature type="transmembrane region" description="Helical" evidence="7">
    <location>
        <begin position="77"/>
        <end position="101"/>
    </location>
</feature>
<dbReference type="InterPro" id="IPR020846">
    <property type="entry name" value="MFS_dom"/>
</dbReference>
<dbReference type="PANTHER" id="PTHR23511:SF34">
    <property type="entry name" value="SYNAPTIC VESICLE GLYCOPROTEIN 2"/>
    <property type="match status" value="1"/>
</dbReference>
<dbReference type="CDD" id="cd17316">
    <property type="entry name" value="MFS_SV2_like"/>
    <property type="match status" value="1"/>
</dbReference>
<feature type="transmembrane region" description="Helical" evidence="7">
    <location>
        <begin position="136"/>
        <end position="155"/>
    </location>
</feature>
<dbReference type="OrthoDB" id="9784658at2"/>
<dbReference type="SUPFAM" id="SSF103473">
    <property type="entry name" value="MFS general substrate transporter"/>
    <property type="match status" value="1"/>
</dbReference>
<dbReference type="GO" id="GO:0016020">
    <property type="term" value="C:membrane"/>
    <property type="evidence" value="ECO:0007669"/>
    <property type="project" value="UniProtKB-SubCell"/>
</dbReference>
<dbReference type="EMBL" id="FNHS01000009">
    <property type="protein sequence ID" value="SDN59721.1"/>
    <property type="molecule type" value="Genomic_DNA"/>
</dbReference>
<feature type="transmembrane region" description="Helical" evidence="7">
    <location>
        <begin position="200"/>
        <end position="217"/>
    </location>
</feature>
<protein>
    <submittedName>
        <fullName evidence="9">MFS transporter, putative metabolite:H+ symporter</fullName>
    </submittedName>
</protein>
<reference evidence="10" key="1">
    <citation type="submission" date="2016-10" db="EMBL/GenBank/DDBJ databases">
        <authorList>
            <person name="Varghese N."/>
            <person name="Submissions S."/>
        </authorList>
    </citation>
    <scope>NUCLEOTIDE SEQUENCE [LARGE SCALE GENOMIC DNA]</scope>
    <source>
        <strain evidence="10">BL47</strain>
    </source>
</reference>
<dbReference type="AlphaFoldDB" id="A0A1H0CPJ9"/>
<evidence type="ECO:0000256" key="4">
    <source>
        <dbReference type="ARBA" id="ARBA00022692"/>
    </source>
</evidence>
<feature type="transmembrane region" description="Helical" evidence="7">
    <location>
        <begin position="167"/>
        <end position="188"/>
    </location>
</feature>
<keyword evidence="6 7" id="KW-0472">Membrane</keyword>
<keyword evidence="4 7" id="KW-0812">Transmembrane</keyword>
<evidence type="ECO:0000313" key="9">
    <source>
        <dbReference type="EMBL" id="SDN59721.1"/>
    </source>
</evidence>
<dbReference type="InterPro" id="IPR005828">
    <property type="entry name" value="MFS_sugar_transport-like"/>
</dbReference>
<dbReference type="InterPro" id="IPR005829">
    <property type="entry name" value="Sugar_transporter_CS"/>
</dbReference>
<feature type="transmembrane region" description="Helical" evidence="7">
    <location>
        <begin position="347"/>
        <end position="365"/>
    </location>
</feature>
<keyword evidence="5 7" id="KW-1133">Transmembrane helix</keyword>
<dbReference type="PROSITE" id="PS00217">
    <property type="entry name" value="SUGAR_TRANSPORT_2"/>
    <property type="match status" value="1"/>
</dbReference>
<dbReference type="Gene3D" id="1.20.1250.20">
    <property type="entry name" value="MFS general substrate transporter like domains"/>
    <property type="match status" value="1"/>
</dbReference>
<keyword evidence="3" id="KW-0813">Transport</keyword>
<dbReference type="Pfam" id="PF00083">
    <property type="entry name" value="Sugar_tr"/>
    <property type="match status" value="1"/>
</dbReference>
<organism evidence="9 10">
    <name type="scientific">Methylobacterium phyllostachyos</name>
    <dbReference type="NCBI Taxonomy" id="582672"/>
    <lineage>
        <taxon>Bacteria</taxon>
        <taxon>Pseudomonadati</taxon>
        <taxon>Pseudomonadota</taxon>
        <taxon>Alphaproteobacteria</taxon>
        <taxon>Hyphomicrobiales</taxon>
        <taxon>Methylobacteriaceae</taxon>
        <taxon>Methylobacterium</taxon>
    </lineage>
</organism>
<feature type="transmembrane region" description="Helical" evidence="7">
    <location>
        <begin position="108"/>
        <end position="124"/>
    </location>
</feature>
<evidence type="ECO:0000256" key="1">
    <source>
        <dbReference type="ARBA" id="ARBA00004141"/>
    </source>
</evidence>
<evidence type="ECO:0000256" key="6">
    <source>
        <dbReference type="ARBA" id="ARBA00023136"/>
    </source>
</evidence>
<evidence type="ECO:0000256" key="5">
    <source>
        <dbReference type="ARBA" id="ARBA00022989"/>
    </source>
</evidence>
<feature type="transmembrane region" description="Helical" evidence="7">
    <location>
        <begin position="283"/>
        <end position="301"/>
    </location>
</feature>
<sequence length="469" mass="50043">MATTTHGPGAADALDPGNLLARLDRLPATRTIWRLVVLLGLGFFFELYDLLFTGYVAPGLVKGGILTPTTPGLFGASGVASFVAALFTGLFIGTLLCGWLADRFGRRAIFMWSLLAYTAANLVMACQHEAFGLNLWRLVAGIGLGLEMVTIGSYLSELVPKAVRGRAFALCQGIGFTAVPVVAFLSYLLIPTAPLGIDGWRWVVLIGASAALGVWWLRAGLPESPRWLVEHVRLAEADAVLRQLEAQVAAEFGRPLPAPAAPEPVQPRGAFRDLWVAPYRRRALMMAGFNVFQTVGFYGFANWVPTLLVAQGVTVTSSLAYTALIALAAPVGPLIGLIIADRFERKHVIVAAALVYIACGLAFARTTEVEAIVALGIGLTLASNVMSYSFHAYQAELFPTGIRARAVGFVYSWSRFSAIFTGFVIAFVLREAGTPGVFLFISAAMLAAGLLVGLLGPRTRNVALEKIAG</sequence>
<keyword evidence="10" id="KW-1185">Reference proteome</keyword>
<proteinExistence type="inferred from homology"/>
<evidence type="ECO:0000256" key="2">
    <source>
        <dbReference type="ARBA" id="ARBA00010992"/>
    </source>
</evidence>
<evidence type="ECO:0000259" key="8">
    <source>
        <dbReference type="PROSITE" id="PS50850"/>
    </source>
</evidence>
<feature type="domain" description="Major facilitator superfamily (MFS) profile" evidence="8">
    <location>
        <begin position="35"/>
        <end position="460"/>
    </location>
</feature>
<gene>
    <name evidence="9" type="ORF">SAMN05216360_109235</name>
</gene>
<dbReference type="GO" id="GO:0022857">
    <property type="term" value="F:transmembrane transporter activity"/>
    <property type="evidence" value="ECO:0007669"/>
    <property type="project" value="InterPro"/>
</dbReference>
<feature type="transmembrane region" description="Helical" evidence="7">
    <location>
        <begin position="410"/>
        <end position="429"/>
    </location>
</feature>
<comment type="subcellular location">
    <subcellularLocation>
        <location evidence="1">Membrane</location>
        <topology evidence="1">Multi-pass membrane protein</topology>
    </subcellularLocation>
</comment>
<accession>A0A1H0CPJ9</accession>
<dbReference type="PANTHER" id="PTHR23511">
    <property type="entry name" value="SYNAPTIC VESICLE GLYCOPROTEIN 2"/>
    <property type="match status" value="1"/>
</dbReference>
<feature type="transmembrane region" description="Helical" evidence="7">
    <location>
        <begin position="32"/>
        <end position="57"/>
    </location>
</feature>
<dbReference type="STRING" id="582672.SAMN05216360_109235"/>
<dbReference type="RefSeq" id="WP_091717438.1">
    <property type="nucleotide sequence ID" value="NZ_FNHS01000009.1"/>
</dbReference>